<dbReference type="AlphaFoldDB" id="A0A9D4T5R9"/>
<gene>
    <name evidence="1" type="ORF">HPB52_012717</name>
</gene>
<reference evidence="1" key="1">
    <citation type="journal article" date="2020" name="Cell">
        <title>Large-Scale Comparative Analyses of Tick Genomes Elucidate Their Genetic Diversity and Vector Capacities.</title>
        <authorList>
            <consortium name="Tick Genome and Microbiome Consortium (TIGMIC)"/>
            <person name="Jia N."/>
            <person name="Wang J."/>
            <person name="Shi W."/>
            <person name="Du L."/>
            <person name="Sun Y."/>
            <person name="Zhan W."/>
            <person name="Jiang J.F."/>
            <person name="Wang Q."/>
            <person name="Zhang B."/>
            <person name="Ji P."/>
            <person name="Bell-Sakyi L."/>
            <person name="Cui X.M."/>
            <person name="Yuan T.T."/>
            <person name="Jiang B.G."/>
            <person name="Yang W.F."/>
            <person name="Lam T.T."/>
            <person name="Chang Q.C."/>
            <person name="Ding S.J."/>
            <person name="Wang X.J."/>
            <person name="Zhu J.G."/>
            <person name="Ruan X.D."/>
            <person name="Zhao L."/>
            <person name="Wei J.T."/>
            <person name="Ye R.Z."/>
            <person name="Que T.C."/>
            <person name="Du C.H."/>
            <person name="Zhou Y.H."/>
            <person name="Cheng J.X."/>
            <person name="Dai P.F."/>
            <person name="Guo W.B."/>
            <person name="Han X.H."/>
            <person name="Huang E.J."/>
            <person name="Li L.F."/>
            <person name="Wei W."/>
            <person name="Gao Y.C."/>
            <person name="Liu J.Z."/>
            <person name="Shao H.Z."/>
            <person name="Wang X."/>
            <person name="Wang C.C."/>
            <person name="Yang T.C."/>
            <person name="Huo Q.B."/>
            <person name="Li W."/>
            <person name="Chen H.Y."/>
            <person name="Chen S.E."/>
            <person name="Zhou L.G."/>
            <person name="Ni X.B."/>
            <person name="Tian J.H."/>
            <person name="Sheng Y."/>
            <person name="Liu T."/>
            <person name="Pan Y.S."/>
            <person name="Xia L.Y."/>
            <person name="Li J."/>
            <person name="Zhao F."/>
            <person name="Cao W.C."/>
        </authorList>
    </citation>
    <scope>NUCLEOTIDE SEQUENCE</scope>
    <source>
        <strain evidence="1">Rsan-2018</strain>
    </source>
</reference>
<sequence>MASTVPPPLFLSTPGDPPIPWDDWKFIFQAYTDAAGKDASKPERRKALLLNALGQPGLKIFYTLNAANASATTPSSDVFKVAVALFDEHFKHTSCDYIERLKCQERLQLPGEPVADFISSLRSLAASCWFGAMSSFAHNWSSSLRIRCSSFPLRGYKAPTFRSTGRANMAALSCRSKTYKVAEVADDARNLLACLKSLRDHETRGIALDPQQLRHLRKAYLYLFDEDITRSEPSRSLDCLSEEAIFNVGRRRAGHREA</sequence>
<comment type="caution">
    <text evidence="1">The sequence shown here is derived from an EMBL/GenBank/DDBJ whole genome shotgun (WGS) entry which is preliminary data.</text>
</comment>
<dbReference type="Proteomes" id="UP000821837">
    <property type="component" value="Chromosome 11"/>
</dbReference>
<name>A0A9D4T5R9_RHISA</name>
<keyword evidence="2" id="KW-1185">Reference proteome</keyword>
<evidence type="ECO:0000313" key="1">
    <source>
        <dbReference type="EMBL" id="KAH7972495.1"/>
    </source>
</evidence>
<protein>
    <recommendedName>
        <fullName evidence="3">Tick transposon</fullName>
    </recommendedName>
</protein>
<organism evidence="1 2">
    <name type="scientific">Rhipicephalus sanguineus</name>
    <name type="common">Brown dog tick</name>
    <name type="synonym">Ixodes sanguineus</name>
    <dbReference type="NCBI Taxonomy" id="34632"/>
    <lineage>
        <taxon>Eukaryota</taxon>
        <taxon>Metazoa</taxon>
        <taxon>Ecdysozoa</taxon>
        <taxon>Arthropoda</taxon>
        <taxon>Chelicerata</taxon>
        <taxon>Arachnida</taxon>
        <taxon>Acari</taxon>
        <taxon>Parasitiformes</taxon>
        <taxon>Ixodida</taxon>
        <taxon>Ixodoidea</taxon>
        <taxon>Ixodidae</taxon>
        <taxon>Rhipicephalinae</taxon>
        <taxon>Rhipicephalus</taxon>
        <taxon>Rhipicephalus</taxon>
    </lineage>
</organism>
<dbReference type="VEuPathDB" id="VectorBase:RSAN_050922"/>
<dbReference type="EMBL" id="JABSTV010001247">
    <property type="protein sequence ID" value="KAH7972495.1"/>
    <property type="molecule type" value="Genomic_DNA"/>
</dbReference>
<proteinExistence type="predicted"/>
<accession>A0A9D4T5R9</accession>
<evidence type="ECO:0000313" key="2">
    <source>
        <dbReference type="Proteomes" id="UP000821837"/>
    </source>
</evidence>
<reference evidence="1" key="2">
    <citation type="submission" date="2021-09" db="EMBL/GenBank/DDBJ databases">
        <authorList>
            <person name="Jia N."/>
            <person name="Wang J."/>
            <person name="Shi W."/>
            <person name="Du L."/>
            <person name="Sun Y."/>
            <person name="Zhan W."/>
            <person name="Jiang J."/>
            <person name="Wang Q."/>
            <person name="Zhang B."/>
            <person name="Ji P."/>
            <person name="Sakyi L.B."/>
            <person name="Cui X."/>
            <person name="Yuan T."/>
            <person name="Jiang B."/>
            <person name="Yang W."/>
            <person name="Lam T.T.-Y."/>
            <person name="Chang Q."/>
            <person name="Ding S."/>
            <person name="Wang X."/>
            <person name="Zhu J."/>
            <person name="Ruan X."/>
            <person name="Zhao L."/>
            <person name="Wei J."/>
            <person name="Que T."/>
            <person name="Du C."/>
            <person name="Cheng J."/>
            <person name="Dai P."/>
            <person name="Han X."/>
            <person name="Huang E."/>
            <person name="Gao Y."/>
            <person name="Liu J."/>
            <person name="Shao H."/>
            <person name="Ye R."/>
            <person name="Li L."/>
            <person name="Wei W."/>
            <person name="Wang X."/>
            <person name="Wang C."/>
            <person name="Huo Q."/>
            <person name="Li W."/>
            <person name="Guo W."/>
            <person name="Chen H."/>
            <person name="Chen S."/>
            <person name="Zhou L."/>
            <person name="Zhou L."/>
            <person name="Ni X."/>
            <person name="Tian J."/>
            <person name="Zhou Y."/>
            <person name="Sheng Y."/>
            <person name="Liu T."/>
            <person name="Pan Y."/>
            <person name="Xia L."/>
            <person name="Li J."/>
            <person name="Zhao F."/>
            <person name="Cao W."/>
        </authorList>
    </citation>
    <scope>NUCLEOTIDE SEQUENCE</scope>
    <source>
        <strain evidence="1">Rsan-2018</strain>
        <tissue evidence="1">Larvae</tissue>
    </source>
</reference>
<evidence type="ECO:0008006" key="3">
    <source>
        <dbReference type="Google" id="ProtNLM"/>
    </source>
</evidence>